<dbReference type="RefSeq" id="WP_169116167.1">
    <property type="nucleotide sequence ID" value="NZ_JAAAUB010000011.1"/>
</dbReference>
<evidence type="ECO:0000259" key="1">
    <source>
        <dbReference type="Pfam" id="PF01850"/>
    </source>
</evidence>
<proteinExistence type="predicted"/>
<feature type="domain" description="PIN" evidence="1">
    <location>
        <begin position="6"/>
        <end position="111"/>
    </location>
</feature>
<keyword evidence="3" id="KW-1185">Reference proteome</keyword>
<dbReference type="SUPFAM" id="SSF88723">
    <property type="entry name" value="PIN domain-like"/>
    <property type="match status" value="1"/>
</dbReference>
<sequence length="137" mass="15279">MIKRSYIDANVLIAAWKGNDEAGSAALAVLDDRERTLLVSDALWLEVMPKAIYEKNHGEIAFYRSVFERAEHHHWRLDVLHHAQTLAQRYGIAAMDAIHVATALAAGANEFISGEKPSKPMFRVSEIPVITLRGQTS</sequence>
<protein>
    <submittedName>
        <fullName evidence="2">PIN domain-containing protein</fullName>
    </submittedName>
</protein>
<dbReference type="Proteomes" id="UP000669605">
    <property type="component" value="Unassembled WGS sequence"/>
</dbReference>
<gene>
    <name evidence="2" type="ORF">GV368_08165</name>
</gene>
<dbReference type="InterPro" id="IPR002716">
    <property type="entry name" value="PIN_dom"/>
</dbReference>
<name>A0ABX1QPB3_9PROT</name>
<dbReference type="EMBL" id="JAAAUB010000011">
    <property type="protein sequence ID" value="NMH17070.1"/>
    <property type="molecule type" value="Genomic_DNA"/>
</dbReference>
<dbReference type="InterPro" id="IPR029060">
    <property type="entry name" value="PIN-like_dom_sf"/>
</dbReference>
<evidence type="ECO:0000313" key="3">
    <source>
        <dbReference type="Proteomes" id="UP000669605"/>
    </source>
</evidence>
<accession>A0ABX1QPB3</accession>
<organism evidence="2 3">
    <name type="scientific">Tepidiphilus baoligensis</name>
    <dbReference type="NCBI Taxonomy" id="2698687"/>
    <lineage>
        <taxon>Bacteria</taxon>
        <taxon>Pseudomonadati</taxon>
        <taxon>Pseudomonadota</taxon>
        <taxon>Hydrogenophilia</taxon>
        <taxon>Hydrogenophilales</taxon>
        <taxon>Hydrogenophilaceae</taxon>
        <taxon>Tepidiphilus</taxon>
    </lineage>
</organism>
<reference evidence="2 3" key="1">
    <citation type="journal article" date="2020" name="Curr. Microbiol.">
        <title>Tepidiphilus baoligensis sp. nov., a Novel Bacterium of the Family Hydrogenophilaceae Isolated from an Oil Reservoir.</title>
        <authorList>
            <person name="Zhang X."/>
            <person name="Wang G."/>
            <person name="Ma X."/>
            <person name="Yu J."/>
            <person name="You J."/>
            <person name="Xue Y."/>
            <person name="Ma Y."/>
        </authorList>
    </citation>
    <scope>NUCLEOTIDE SEQUENCE [LARGE SCALE GENOMIC DNA]</scope>
    <source>
        <strain evidence="2 3">B18-69</strain>
    </source>
</reference>
<evidence type="ECO:0000313" key="2">
    <source>
        <dbReference type="EMBL" id="NMH17070.1"/>
    </source>
</evidence>
<dbReference type="Pfam" id="PF01850">
    <property type="entry name" value="PIN"/>
    <property type="match status" value="1"/>
</dbReference>
<dbReference type="Gene3D" id="3.40.50.1010">
    <property type="entry name" value="5'-nuclease"/>
    <property type="match status" value="1"/>
</dbReference>
<comment type="caution">
    <text evidence="2">The sequence shown here is derived from an EMBL/GenBank/DDBJ whole genome shotgun (WGS) entry which is preliminary data.</text>
</comment>